<dbReference type="Proteomes" id="UP000615446">
    <property type="component" value="Unassembled WGS sequence"/>
</dbReference>
<gene>
    <name evidence="1" type="ORF">RCL2_000952900</name>
</gene>
<protein>
    <recommendedName>
        <fullName evidence="3">F-box domain-containing protein</fullName>
    </recommendedName>
</protein>
<accession>A0A8H3L689</accession>
<dbReference type="OrthoDB" id="2368966at2759"/>
<dbReference type="EMBL" id="BLAL01000060">
    <property type="protein sequence ID" value="GES82317.1"/>
    <property type="molecule type" value="Genomic_DNA"/>
</dbReference>
<comment type="caution">
    <text evidence="1">The sequence shown here is derived from an EMBL/GenBank/DDBJ whole genome shotgun (WGS) entry which is preliminary data.</text>
</comment>
<dbReference type="AlphaFoldDB" id="A0A8H3L689"/>
<evidence type="ECO:0000313" key="2">
    <source>
        <dbReference type="Proteomes" id="UP000615446"/>
    </source>
</evidence>
<reference evidence="1" key="1">
    <citation type="submission" date="2019-10" db="EMBL/GenBank/DDBJ databases">
        <title>Conservation and host-specific expression of non-tandemly repeated heterogenous ribosome RNA gene in arbuscular mycorrhizal fungi.</title>
        <authorList>
            <person name="Maeda T."/>
            <person name="Kobayashi Y."/>
            <person name="Nakagawa T."/>
            <person name="Ezawa T."/>
            <person name="Yamaguchi K."/>
            <person name="Bino T."/>
            <person name="Nishimoto Y."/>
            <person name="Shigenobu S."/>
            <person name="Kawaguchi M."/>
        </authorList>
    </citation>
    <scope>NUCLEOTIDE SEQUENCE</scope>
    <source>
        <strain evidence="1">HR1</strain>
    </source>
</reference>
<name>A0A8H3L689_9GLOM</name>
<evidence type="ECO:0000313" key="1">
    <source>
        <dbReference type="EMBL" id="GES82317.1"/>
    </source>
</evidence>
<sequence length="498" mass="59229">MSKLNENVLFLIFKELQKDSKSLFSSLMVNRHWCETVIPILWRNPWRYGNSCNKRALFKIIASYYSDDTRELLAKGGLRLVSFESLLFDYLSFCTSINVSYINDIIFMGFQSLINNQSDVRRKTLQQEFYSIIMKKCPRMKYLDMRLNNYNCYFPIDRLHFESLYELKCDTHVPTYFNIIARTSQNIQKFTVSSRQFNIGIVGLIEAQKNLKYFKWNENSQIRCNELYSYNEMLLALGKKTDTIKHLKIDFRHDHHYISRRASKLQDLPKLYKLKSLIINDFRYFNLELLKNCVYHDLEIFKVGYYRLEACSIIIENSGGNLKKIFLGPNKHCQTENLDDNNNPLIFIRKVYENCPLIEYLSIILTPSKEHFSEFENLLKICQHLKSLLIIYLYREELISEETNLKNGEILLKSLIKSAPINLKEIRVCYDCKFSLESLEDFLEKWKGNALTIITNEPIYKEENYTNLINKYKSDGVIRDFIYEPITLLEHELKLYEY</sequence>
<evidence type="ECO:0008006" key="3">
    <source>
        <dbReference type="Google" id="ProtNLM"/>
    </source>
</evidence>
<proteinExistence type="predicted"/>
<organism evidence="1 2">
    <name type="scientific">Rhizophagus clarus</name>
    <dbReference type="NCBI Taxonomy" id="94130"/>
    <lineage>
        <taxon>Eukaryota</taxon>
        <taxon>Fungi</taxon>
        <taxon>Fungi incertae sedis</taxon>
        <taxon>Mucoromycota</taxon>
        <taxon>Glomeromycotina</taxon>
        <taxon>Glomeromycetes</taxon>
        <taxon>Glomerales</taxon>
        <taxon>Glomeraceae</taxon>
        <taxon>Rhizophagus</taxon>
    </lineage>
</organism>